<evidence type="ECO:0000313" key="2">
    <source>
        <dbReference type="EMBL" id="MEQ2174592.1"/>
    </source>
</evidence>
<protein>
    <submittedName>
        <fullName evidence="2">Uncharacterized protein</fullName>
    </submittedName>
</protein>
<evidence type="ECO:0000256" key="1">
    <source>
        <dbReference type="SAM" id="MobiDB-lite"/>
    </source>
</evidence>
<name>A0ABV0NT37_9TELE</name>
<comment type="caution">
    <text evidence="2">The sequence shown here is derived from an EMBL/GenBank/DDBJ whole genome shotgun (WGS) entry which is preliminary data.</text>
</comment>
<feature type="region of interest" description="Disordered" evidence="1">
    <location>
        <begin position="93"/>
        <end position="150"/>
    </location>
</feature>
<evidence type="ECO:0000313" key="3">
    <source>
        <dbReference type="Proteomes" id="UP001476798"/>
    </source>
</evidence>
<accession>A0ABV0NT37</accession>
<organism evidence="2 3">
    <name type="scientific">Goodea atripinnis</name>
    <dbReference type="NCBI Taxonomy" id="208336"/>
    <lineage>
        <taxon>Eukaryota</taxon>
        <taxon>Metazoa</taxon>
        <taxon>Chordata</taxon>
        <taxon>Craniata</taxon>
        <taxon>Vertebrata</taxon>
        <taxon>Euteleostomi</taxon>
        <taxon>Actinopterygii</taxon>
        <taxon>Neopterygii</taxon>
        <taxon>Teleostei</taxon>
        <taxon>Neoteleostei</taxon>
        <taxon>Acanthomorphata</taxon>
        <taxon>Ovalentaria</taxon>
        <taxon>Atherinomorphae</taxon>
        <taxon>Cyprinodontiformes</taxon>
        <taxon>Goodeidae</taxon>
        <taxon>Goodea</taxon>
    </lineage>
</organism>
<keyword evidence="3" id="KW-1185">Reference proteome</keyword>
<sequence length="150" mass="16860">MTKHSFSNFALYFWIGDDTRSYLLALLVGVNSKKKVQLCGPLQNSTFRCPHVRPEFVPESGMSVSCAILWKIENCQGFVLQCSLVFRWSPRSFPDDPSLTNKGLSKPEDPGSDKMGQRFLIGHGGDPAPPSEKQKREKLAFLLKPGKRKM</sequence>
<proteinExistence type="predicted"/>
<gene>
    <name evidence="2" type="ORF">GOODEAATRI_009434</name>
</gene>
<reference evidence="2 3" key="1">
    <citation type="submission" date="2021-06" db="EMBL/GenBank/DDBJ databases">
        <authorList>
            <person name="Palmer J.M."/>
        </authorList>
    </citation>
    <scope>NUCLEOTIDE SEQUENCE [LARGE SCALE GENOMIC DNA]</scope>
    <source>
        <strain evidence="2 3">GA_2019</strain>
        <tissue evidence="2">Muscle</tissue>
    </source>
</reference>
<dbReference type="EMBL" id="JAHRIO010050502">
    <property type="protein sequence ID" value="MEQ2174592.1"/>
    <property type="molecule type" value="Genomic_DNA"/>
</dbReference>
<dbReference type="Proteomes" id="UP001476798">
    <property type="component" value="Unassembled WGS sequence"/>
</dbReference>
<feature type="compositionally biased region" description="Basic and acidic residues" evidence="1">
    <location>
        <begin position="105"/>
        <end position="116"/>
    </location>
</feature>